<keyword evidence="1" id="KW-0233">DNA recombination</keyword>
<dbReference type="Proteomes" id="UP000199427">
    <property type="component" value="Unassembled WGS sequence"/>
</dbReference>
<feature type="domain" description="Tyr recombinase" evidence="2">
    <location>
        <begin position="1"/>
        <end position="78"/>
    </location>
</feature>
<dbReference type="GO" id="GO:0006310">
    <property type="term" value="P:DNA recombination"/>
    <property type="evidence" value="ECO:0007669"/>
    <property type="project" value="UniProtKB-KW"/>
</dbReference>
<dbReference type="Gene3D" id="1.10.443.10">
    <property type="entry name" value="Intergrase catalytic core"/>
    <property type="match status" value="1"/>
</dbReference>
<gene>
    <name evidence="3" type="ORF">SAMN05216362_11854</name>
</gene>
<dbReference type="PROSITE" id="PS51898">
    <property type="entry name" value="TYR_RECOMBINASE"/>
    <property type="match status" value="1"/>
</dbReference>
<dbReference type="InterPro" id="IPR002104">
    <property type="entry name" value="Integrase_catalytic"/>
</dbReference>
<dbReference type="AlphaFoldDB" id="A0A1H9HB08"/>
<evidence type="ECO:0000313" key="3">
    <source>
        <dbReference type="EMBL" id="SEQ59428.1"/>
    </source>
</evidence>
<evidence type="ECO:0000313" key="4">
    <source>
        <dbReference type="Proteomes" id="UP000199427"/>
    </source>
</evidence>
<reference evidence="3 4" key="1">
    <citation type="submission" date="2016-10" db="EMBL/GenBank/DDBJ databases">
        <authorList>
            <person name="de Groot N.N."/>
        </authorList>
    </citation>
    <scope>NUCLEOTIDE SEQUENCE [LARGE SCALE GENOMIC DNA]</scope>
    <source>
        <strain evidence="3 4">DSM 21633</strain>
    </source>
</reference>
<dbReference type="GO" id="GO:0015074">
    <property type="term" value="P:DNA integration"/>
    <property type="evidence" value="ECO:0007669"/>
    <property type="project" value="InterPro"/>
</dbReference>
<dbReference type="GO" id="GO:0003677">
    <property type="term" value="F:DNA binding"/>
    <property type="evidence" value="ECO:0007669"/>
    <property type="project" value="InterPro"/>
</dbReference>
<name>A0A1H9HB08_9BACI</name>
<evidence type="ECO:0000256" key="1">
    <source>
        <dbReference type="ARBA" id="ARBA00023172"/>
    </source>
</evidence>
<sequence length="87" mass="10437">MTYIRMSYFNDQLNLIFRDYPNLKKINVHGFRHTHASLLFESGAEPHEVQDRLGHEDIQTNYNIYTHVTNKSREKTAEQFLNYMTNE</sequence>
<dbReference type="InterPro" id="IPR011010">
    <property type="entry name" value="DNA_brk_join_enz"/>
</dbReference>
<dbReference type="SUPFAM" id="SSF56349">
    <property type="entry name" value="DNA breaking-rejoining enzymes"/>
    <property type="match status" value="1"/>
</dbReference>
<evidence type="ECO:0000259" key="2">
    <source>
        <dbReference type="PROSITE" id="PS51898"/>
    </source>
</evidence>
<proteinExistence type="predicted"/>
<dbReference type="Pfam" id="PF00589">
    <property type="entry name" value="Phage_integrase"/>
    <property type="match status" value="1"/>
</dbReference>
<organism evidence="3 4">
    <name type="scientific">Piscibacillus halophilus</name>
    <dbReference type="NCBI Taxonomy" id="571933"/>
    <lineage>
        <taxon>Bacteria</taxon>
        <taxon>Bacillati</taxon>
        <taxon>Bacillota</taxon>
        <taxon>Bacilli</taxon>
        <taxon>Bacillales</taxon>
        <taxon>Bacillaceae</taxon>
        <taxon>Piscibacillus</taxon>
    </lineage>
</organism>
<keyword evidence="4" id="KW-1185">Reference proteome</keyword>
<accession>A0A1H9HB08</accession>
<protein>
    <submittedName>
        <fullName evidence="3">Phage integrase family protein</fullName>
    </submittedName>
</protein>
<dbReference type="InterPro" id="IPR013762">
    <property type="entry name" value="Integrase-like_cat_sf"/>
</dbReference>
<dbReference type="STRING" id="571933.SAMN05216362_11854"/>
<dbReference type="EMBL" id="FOES01000018">
    <property type="protein sequence ID" value="SEQ59428.1"/>
    <property type="molecule type" value="Genomic_DNA"/>
</dbReference>